<name>A0A4Q7VM47_9BACT</name>
<comment type="caution">
    <text evidence="3">The sequence shown here is derived from an EMBL/GenBank/DDBJ whole genome shotgun (WGS) entry which is preliminary data.</text>
</comment>
<reference evidence="3 4" key="1">
    <citation type="submission" date="2019-02" db="EMBL/GenBank/DDBJ databases">
        <title>Genomic Encyclopedia of Type Strains, Phase IV (KMG-IV): sequencing the most valuable type-strain genomes for metagenomic binning, comparative biology and taxonomic classification.</title>
        <authorList>
            <person name="Goeker M."/>
        </authorList>
    </citation>
    <scope>NUCLEOTIDE SEQUENCE [LARGE SCALE GENOMIC DNA]</scope>
    <source>
        <strain evidence="3 4">DSM 28825</strain>
    </source>
</reference>
<proteinExistence type="predicted"/>
<keyword evidence="1" id="KW-0732">Signal</keyword>
<evidence type="ECO:0000256" key="1">
    <source>
        <dbReference type="SAM" id="SignalP"/>
    </source>
</evidence>
<keyword evidence="4" id="KW-1185">Reference proteome</keyword>
<evidence type="ECO:0000313" key="4">
    <source>
        <dbReference type="Proteomes" id="UP000293562"/>
    </source>
</evidence>
<dbReference type="EMBL" id="SHKN01000001">
    <property type="protein sequence ID" value="RZT97370.1"/>
    <property type="molecule type" value="Genomic_DNA"/>
</dbReference>
<accession>A0A4Q7VM47</accession>
<protein>
    <recommendedName>
        <fullName evidence="2">DUF5723 domain-containing protein</fullName>
    </recommendedName>
</protein>
<evidence type="ECO:0000313" key="3">
    <source>
        <dbReference type="EMBL" id="RZT97370.1"/>
    </source>
</evidence>
<dbReference type="Proteomes" id="UP000293562">
    <property type="component" value="Unassembled WGS sequence"/>
</dbReference>
<evidence type="ECO:0000259" key="2">
    <source>
        <dbReference type="Pfam" id="PF18990"/>
    </source>
</evidence>
<feature type="chain" id="PRO_5020339676" description="DUF5723 domain-containing protein" evidence="1">
    <location>
        <begin position="24"/>
        <end position="504"/>
    </location>
</feature>
<dbReference type="AlphaFoldDB" id="A0A4Q7VM47"/>
<gene>
    <name evidence="3" type="ORF">EV201_2038</name>
</gene>
<dbReference type="Pfam" id="PF18990">
    <property type="entry name" value="DUF5723"/>
    <property type="match status" value="1"/>
</dbReference>
<sequence length="504" mass="56355">MYKTRLKYSLLLFVGLFMSNLLSAQKMNNTLYLMQNVPQSNQLNPAIQPECKVFLGFPGMSSIYLNYANNGFTYNDIIKDGTGLQKDSLVVDINSFHDALQSTNTITNQFDYTFFSLGIRAKKMFFTLDMSSKVDTRLGFDKGLVSFLKNGNANYMGRTADLGALGLEGTAYHEVALGVSKQVTEKLTVGVKAKMLFGVANMHMDESDLSVYTSESGDLVRLHSKQLMKVSMPLDITEKTDPDGTNYIDDIDVLDDDLDGTFFSGTNNKGFAFDLGATYQFDEKTTFYASILDIGGIKWNDTYELYQDASFDWQGGDWSQSGNSKDPNYREIGDVMEDLTDSIADAFRFRDNAGSYSKALPTKVYLGGSYKLNERMNVGAVSRTEIYNGKLRPSLTLSANTRVIRNFSASVSYSMVNNSYNNVGAGIAAKLGPFQIYAVSDNLLAMNPNTAQTANFRFGMNLMFGCRKKSQKKDVCKIQEDLIYEHMQKLNEKKAKEKKKELEE</sequence>
<feature type="signal peptide" evidence="1">
    <location>
        <begin position="1"/>
        <end position="23"/>
    </location>
</feature>
<feature type="domain" description="DUF5723" evidence="2">
    <location>
        <begin position="45"/>
        <end position="441"/>
    </location>
</feature>
<dbReference type="InterPro" id="IPR043781">
    <property type="entry name" value="DUF5723"/>
</dbReference>
<organism evidence="3 4">
    <name type="scientific">Ancylomarina subtilis</name>
    <dbReference type="NCBI Taxonomy" id="1639035"/>
    <lineage>
        <taxon>Bacteria</taxon>
        <taxon>Pseudomonadati</taxon>
        <taxon>Bacteroidota</taxon>
        <taxon>Bacteroidia</taxon>
        <taxon>Marinilabiliales</taxon>
        <taxon>Marinifilaceae</taxon>
        <taxon>Ancylomarina</taxon>
    </lineage>
</organism>